<dbReference type="Proteomes" id="UP000663854">
    <property type="component" value="Unassembled WGS sequence"/>
</dbReference>
<keyword evidence="8" id="KW-1185">Reference proteome</keyword>
<dbReference type="Pfam" id="PF00179">
    <property type="entry name" value="UQ_con"/>
    <property type="match status" value="1"/>
</dbReference>
<dbReference type="PANTHER" id="PTHR24068">
    <property type="entry name" value="UBIQUITIN-CONJUGATING ENZYME E2"/>
    <property type="match status" value="1"/>
</dbReference>
<evidence type="ECO:0000313" key="3">
    <source>
        <dbReference type="EMBL" id="CAF1027636.1"/>
    </source>
</evidence>
<evidence type="ECO:0000313" key="7">
    <source>
        <dbReference type="Proteomes" id="UP000663864"/>
    </source>
</evidence>
<dbReference type="SUPFAM" id="SSF54495">
    <property type="entry name" value="UBC-like"/>
    <property type="match status" value="1"/>
</dbReference>
<dbReference type="SMART" id="SM00212">
    <property type="entry name" value="UBCc"/>
    <property type="match status" value="1"/>
</dbReference>
<sequence length="154" mass="17179">MATIQRRLLKEFKTAQENSAQVNKLEPKGNDILQLEAKIVGPDNSPYADHIFTLDINLPTDFPFKPPKVKFVTPVYHPAVKDDGSICLDVLGEKWTPNLSIVTILLQIIELLADPSTESPLVSAIAQQILKNPDEFYETARKHTVAHAQPKPTQ</sequence>
<dbReference type="Proteomes" id="UP000663864">
    <property type="component" value="Unassembled WGS sequence"/>
</dbReference>
<dbReference type="InterPro" id="IPR016135">
    <property type="entry name" value="UBQ-conjugating_enzyme/RWD"/>
</dbReference>
<evidence type="ECO:0000313" key="5">
    <source>
        <dbReference type="EMBL" id="CAF1196878.1"/>
    </source>
</evidence>
<dbReference type="Gene3D" id="3.10.110.10">
    <property type="entry name" value="Ubiquitin Conjugating Enzyme"/>
    <property type="match status" value="1"/>
</dbReference>
<name>A0A814W2V2_9BILA</name>
<feature type="domain" description="UBC core" evidence="1">
    <location>
        <begin position="3"/>
        <end position="149"/>
    </location>
</feature>
<dbReference type="EMBL" id="CAJOBD010002303">
    <property type="protein sequence ID" value="CAF3871964.1"/>
    <property type="molecule type" value="Genomic_DNA"/>
</dbReference>
<accession>A0A814W2V2</accession>
<evidence type="ECO:0000259" key="1">
    <source>
        <dbReference type="PROSITE" id="PS50127"/>
    </source>
</evidence>
<dbReference type="EMBL" id="CAJNOT010001423">
    <property type="protein sequence ID" value="CAF1196878.1"/>
    <property type="molecule type" value="Genomic_DNA"/>
</dbReference>
<organism evidence="5 7">
    <name type="scientific">Rotaria sordida</name>
    <dbReference type="NCBI Taxonomy" id="392033"/>
    <lineage>
        <taxon>Eukaryota</taxon>
        <taxon>Metazoa</taxon>
        <taxon>Spiralia</taxon>
        <taxon>Gnathifera</taxon>
        <taxon>Rotifera</taxon>
        <taxon>Eurotatoria</taxon>
        <taxon>Bdelloidea</taxon>
        <taxon>Philodinida</taxon>
        <taxon>Philodinidae</taxon>
        <taxon>Rotaria</taxon>
    </lineage>
</organism>
<dbReference type="EMBL" id="CAJNOL010000361">
    <property type="protein sequence ID" value="CAF1027636.1"/>
    <property type="molecule type" value="Genomic_DNA"/>
</dbReference>
<dbReference type="Proteomes" id="UP000663870">
    <property type="component" value="Unassembled WGS sequence"/>
</dbReference>
<comment type="caution">
    <text evidence="5">The sequence shown here is derived from an EMBL/GenBank/DDBJ whole genome shotgun (WGS) entry which is preliminary data.</text>
</comment>
<evidence type="ECO:0000313" key="6">
    <source>
        <dbReference type="EMBL" id="CAF3871964.1"/>
    </source>
</evidence>
<evidence type="ECO:0000313" key="8">
    <source>
        <dbReference type="Proteomes" id="UP000663870"/>
    </source>
</evidence>
<dbReference type="EMBL" id="CAJNOL010000375">
    <property type="protein sequence ID" value="CAF1035274.1"/>
    <property type="molecule type" value="Genomic_DNA"/>
</dbReference>
<dbReference type="InterPro" id="IPR000608">
    <property type="entry name" value="UBC"/>
</dbReference>
<dbReference type="EMBL" id="CAJNOH010000092">
    <property type="protein sequence ID" value="CAF0860040.1"/>
    <property type="molecule type" value="Genomic_DNA"/>
</dbReference>
<protein>
    <recommendedName>
        <fullName evidence="1">UBC core domain-containing protein</fullName>
    </recommendedName>
</protein>
<dbReference type="Proteomes" id="UP000663836">
    <property type="component" value="Unassembled WGS sequence"/>
</dbReference>
<dbReference type="PROSITE" id="PS50127">
    <property type="entry name" value="UBC_2"/>
    <property type="match status" value="1"/>
</dbReference>
<evidence type="ECO:0000313" key="2">
    <source>
        <dbReference type="EMBL" id="CAF0860040.1"/>
    </source>
</evidence>
<gene>
    <name evidence="6" type="ORF">JBS370_LOCUS19357</name>
    <name evidence="3" type="ORF">JXQ802_LOCUS15484</name>
    <name evidence="4" type="ORF">JXQ802_LOCUS15858</name>
    <name evidence="2" type="ORF">PYM288_LOCUS7509</name>
    <name evidence="5" type="ORF">ZHD862_LOCUS22624</name>
</gene>
<reference evidence="5" key="1">
    <citation type="submission" date="2021-02" db="EMBL/GenBank/DDBJ databases">
        <authorList>
            <person name="Nowell W R."/>
        </authorList>
    </citation>
    <scope>NUCLEOTIDE SEQUENCE</scope>
</reference>
<evidence type="ECO:0000313" key="4">
    <source>
        <dbReference type="EMBL" id="CAF1035274.1"/>
    </source>
</evidence>
<dbReference type="AlphaFoldDB" id="A0A814W2V2"/>
<proteinExistence type="predicted"/>